<proteinExistence type="predicted"/>
<name>A0AAD0W8I4_9NEIS</name>
<accession>A0AAD0W8I4</accession>
<organism evidence="1 2">
    <name type="scientific">Chromobacterium rhizoryzae</name>
    <dbReference type="NCBI Taxonomy" id="1778675"/>
    <lineage>
        <taxon>Bacteria</taxon>
        <taxon>Pseudomonadati</taxon>
        <taxon>Pseudomonadota</taxon>
        <taxon>Betaproteobacteria</taxon>
        <taxon>Neisseriales</taxon>
        <taxon>Chromobacteriaceae</taxon>
        <taxon>Chromobacterium</taxon>
    </lineage>
</organism>
<dbReference type="Proteomes" id="UP000259465">
    <property type="component" value="Chromosome"/>
</dbReference>
<dbReference type="InterPro" id="IPR036619">
    <property type="entry name" value="NinB_sf"/>
</dbReference>
<dbReference type="InterPro" id="IPR008711">
    <property type="entry name" value="Recombinase_NinB"/>
</dbReference>
<dbReference type="RefSeq" id="WP_118267370.1">
    <property type="nucleotide sequence ID" value="NZ_CP031968.1"/>
</dbReference>
<dbReference type="Gene3D" id="1.10.3790.10">
    <property type="entry name" value="NinB"/>
    <property type="match status" value="1"/>
</dbReference>
<dbReference type="SUPFAM" id="SSF103370">
    <property type="entry name" value="NinB"/>
    <property type="match status" value="1"/>
</dbReference>
<gene>
    <name evidence="1" type="ORF">D1345_09330</name>
</gene>
<protein>
    <submittedName>
        <fullName evidence="1">Recombination protein NinB</fullName>
    </submittedName>
</protein>
<reference evidence="1 2" key="1">
    <citation type="submission" date="2018-08" db="EMBL/GenBank/DDBJ databases">
        <title>Complete genome sequence of JP2-74.</title>
        <authorList>
            <person name="Wu L."/>
        </authorList>
    </citation>
    <scope>NUCLEOTIDE SEQUENCE [LARGE SCALE GENOMIC DNA]</scope>
    <source>
        <strain evidence="1 2">JP2-74</strain>
    </source>
</reference>
<evidence type="ECO:0000313" key="1">
    <source>
        <dbReference type="EMBL" id="AXT46376.1"/>
    </source>
</evidence>
<dbReference type="EMBL" id="CP031968">
    <property type="protein sequence ID" value="AXT46376.1"/>
    <property type="molecule type" value="Genomic_DNA"/>
</dbReference>
<dbReference type="KEGG" id="crz:D1345_09330"/>
<keyword evidence="2" id="KW-1185">Reference proteome</keyword>
<sequence>MTETFVIARPQELRTEMVRVWESVKALVDGEQEAVQLSVKKMSKRSAEANSLMWVRLHELAEQTDWHGIKLSPEEFKDLLSAGLAKSKVVPNIDGTGFVIIGQRTSKFSVKQMNELIELIHAFGAERGVRFSADPRLIGRKAA</sequence>
<evidence type="ECO:0000313" key="2">
    <source>
        <dbReference type="Proteomes" id="UP000259465"/>
    </source>
</evidence>
<dbReference type="AlphaFoldDB" id="A0AAD0W8I4"/>
<dbReference type="Pfam" id="PF05772">
    <property type="entry name" value="NinB"/>
    <property type="match status" value="1"/>
</dbReference>